<evidence type="ECO:0000313" key="3">
    <source>
        <dbReference type="Proteomes" id="UP000031671"/>
    </source>
</evidence>
<keyword evidence="1" id="KW-0732">Signal</keyword>
<name>A0A0B8NXF2_9VIBR</name>
<dbReference type="Proteomes" id="UP000031671">
    <property type="component" value="Unassembled WGS sequence"/>
</dbReference>
<organism evidence="2 3">
    <name type="scientific">Vibrio ishigakensis</name>
    <dbReference type="NCBI Taxonomy" id="1481914"/>
    <lineage>
        <taxon>Bacteria</taxon>
        <taxon>Pseudomonadati</taxon>
        <taxon>Pseudomonadota</taxon>
        <taxon>Gammaproteobacteria</taxon>
        <taxon>Vibrionales</taxon>
        <taxon>Vibrionaceae</taxon>
        <taxon>Vibrio</taxon>
    </lineage>
</organism>
<sequence length="118" mass="13007">MRKYLALALLAGTAQANTLYEVKAHVTEQGKEMTFPTFELQDDGRVASTEVGGCTYIATLNHYVQNTLTLSATMACKDEESRTMPAFILNKNSDGASYELEDDGKVVWKYSVEVDAVD</sequence>
<reference evidence="2 3" key="2">
    <citation type="submission" date="2015-01" db="EMBL/GenBank/DDBJ databases">
        <authorList>
            <consortium name="NBRP consortium"/>
            <person name="Sawabe T."/>
            <person name="Meirelles P."/>
            <person name="Feng G."/>
            <person name="Sayaka M."/>
            <person name="Hattori M."/>
            <person name="Ohkuma M."/>
        </authorList>
    </citation>
    <scope>NUCLEOTIDE SEQUENCE [LARGE SCALE GENOMIC DNA]</scope>
    <source>
        <strain evidence="3">JCM 19231</strain>
    </source>
</reference>
<dbReference type="RefSeq" id="WP_261836072.1">
    <property type="nucleotide sequence ID" value="NZ_AP024882.1"/>
</dbReference>
<feature type="chain" id="PRO_5002122713" description="Lipoprotein" evidence="1">
    <location>
        <begin position="17"/>
        <end position="118"/>
    </location>
</feature>
<proteinExistence type="predicted"/>
<dbReference type="EMBL" id="BBRZ01000132">
    <property type="protein sequence ID" value="GAM59230.1"/>
    <property type="molecule type" value="Genomic_DNA"/>
</dbReference>
<evidence type="ECO:0000256" key="1">
    <source>
        <dbReference type="SAM" id="SignalP"/>
    </source>
</evidence>
<evidence type="ECO:0008006" key="4">
    <source>
        <dbReference type="Google" id="ProtNLM"/>
    </source>
</evidence>
<reference evidence="2 3" key="1">
    <citation type="submission" date="2015-01" db="EMBL/GenBank/DDBJ databases">
        <title>Vibrio sp. C1 JCM 19231 whole genome shotgun sequence.</title>
        <authorList>
            <person name="Sawabe T."/>
            <person name="Meirelles P."/>
            <person name="Feng G."/>
            <person name="Sayaka M."/>
            <person name="Hattori M."/>
            <person name="Ohkuma M."/>
        </authorList>
    </citation>
    <scope>NUCLEOTIDE SEQUENCE [LARGE SCALE GENOMIC DNA]</scope>
    <source>
        <strain evidence="3">JCM 19231</strain>
    </source>
</reference>
<feature type="signal peptide" evidence="1">
    <location>
        <begin position="1"/>
        <end position="16"/>
    </location>
</feature>
<evidence type="ECO:0000313" key="2">
    <source>
        <dbReference type="EMBL" id="GAM59230.1"/>
    </source>
</evidence>
<keyword evidence="3" id="KW-1185">Reference proteome</keyword>
<dbReference type="AlphaFoldDB" id="A0A0B8NXF2"/>
<comment type="caution">
    <text evidence="2">The sequence shown here is derived from an EMBL/GenBank/DDBJ whole genome shotgun (WGS) entry which is preliminary data.</text>
</comment>
<accession>A0A0B8NXF2</accession>
<protein>
    <recommendedName>
        <fullName evidence="4">Lipoprotein</fullName>
    </recommendedName>
</protein>
<gene>
    <name evidence="2" type="ORF">JCM19231_2325</name>
</gene>